<dbReference type="InterPro" id="IPR015943">
    <property type="entry name" value="WD40/YVTN_repeat-like_dom_sf"/>
</dbReference>
<dbReference type="EMBL" id="UOGF01000039">
    <property type="protein sequence ID" value="VAX28502.1"/>
    <property type="molecule type" value="Genomic_DNA"/>
</dbReference>
<proteinExistence type="predicted"/>
<dbReference type="AlphaFoldDB" id="A0A3B1CJR5"/>
<dbReference type="InterPro" id="IPR052025">
    <property type="entry name" value="Xyloglucanase_GH74"/>
</dbReference>
<gene>
    <name evidence="1" type="ORF">MNBD_NITROSPIRAE01-119</name>
</gene>
<dbReference type="SUPFAM" id="SSF110296">
    <property type="entry name" value="Oligoxyloglucan reducing end-specific cellobiohydrolase"/>
    <property type="match status" value="3"/>
</dbReference>
<protein>
    <recommendedName>
        <fullName evidence="2">Photosynthesis system II assembly factor Ycf48/Hcf136-like domain-containing protein</fullName>
    </recommendedName>
</protein>
<organism evidence="1">
    <name type="scientific">hydrothermal vent metagenome</name>
    <dbReference type="NCBI Taxonomy" id="652676"/>
    <lineage>
        <taxon>unclassified sequences</taxon>
        <taxon>metagenomes</taxon>
        <taxon>ecological metagenomes</taxon>
    </lineage>
</organism>
<evidence type="ECO:0000313" key="1">
    <source>
        <dbReference type="EMBL" id="VAX28502.1"/>
    </source>
</evidence>
<reference evidence="1" key="1">
    <citation type="submission" date="2018-06" db="EMBL/GenBank/DDBJ databases">
        <authorList>
            <person name="Zhirakovskaya E."/>
        </authorList>
    </citation>
    <scope>NUCLEOTIDE SEQUENCE</scope>
</reference>
<dbReference type="Gene3D" id="2.130.10.10">
    <property type="entry name" value="YVTN repeat-like/Quinoprotein amine dehydrogenase"/>
    <property type="match status" value="5"/>
</dbReference>
<name>A0A3B1CJR5_9ZZZZ</name>
<sequence>MTVKKAFLGLILVSILVLVGTIFNPPKSLPVPFEQSLTLRPGHLLPGEGVTLYSTEGPFGVDPIEATVTGTDGGIYVGTFGGGLFKSDNQGISWRPVNRGLRDKFISTLFVLKDGKIFAGTIRAGLFMSKNHGDTWISVNKGLEKTDVTTLAILPSGDLLAGTGKGVYKSQNQGQSWEAFNTGLEHTQIKSIVIDNDQNLYVGTQGLGVFKREAQGDQWFSIVNGFAFKGLEERVIRTLLFNQNEVLFAGTMAAGIFRSADRGATWQHVNTGLRNYSIRGLATDSNGVLYAGTGLGVYYSKNEGADWQTLQNGMNDLQTHSFSVSPSGTLLIGASDSLYSGKIGSDWQSLHDTLIISPMSTLSYGENQITIGTRGKGTYINYQDEHWMSDNMGLVNLNIRALARSHTYIFALTNTGLSRRQIERHQWFTLKTPSSTEGKAIAADTQSHVYLGLADGLYHSPDHGDTWQKIEALGSEAIQSIVVSDTSVYAANAHQIWAKTSDGPWEKILSKEEGIFRLMLWRPQKGLLALSDHQLWQRDLTGTWQRFKSDGPSGTEISSLASDPHNNNILYAGTKQGLYWSDNDGSSWQQAKDTQGMPFESQINQVITTNSKALWIATEKKGIFLGISKPAERTSFEQWLDIFS</sequence>
<evidence type="ECO:0008006" key="2">
    <source>
        <dbReference type="Google" id="ProtNLM"/>
    </source>
</evidence>
<dbReference type="PANTHER" id="PTHR43739:SF5">
    <property type="entry name" value="EXO-ALPHA-SIALIDASE"/>
    <property type="match status" value="1"/>
</dbReference>
<dbReference type="GO" id="GO:0010411">
    <property type="term" value="P:xyloglucan metabolic process"/>
    <property type="evidence" value="ECO:0007669"/>
    <property type="project" value="TreeGrafter"/>
</dbReference>
<dbReference type="PANTHER" id="PTHR43739">
    <property type="entry name" value="XYLOGLUCANASE (EUROFUNG)"/>
    <property type="match status" value="1"/>
</dbReference>
<accession>A0A3B1CJR5</accession>